<dbReference type="AlphaFoldDB" id="A0A8S9XEA1"/>
<evidence type="ECO:0000313" key="1">
    <source>
        <dbReference type="EMBL" id="KAF6207317.1"/>
    </source>
</evidence>
<feature type="non-terminal residue" evidence="1">
    <location>
        <position position="1"/>
    </location>
</feature>
<dbReference type="Proteomes" id="UP000466442">
    <property type="component" value="Unassembled WGS sequence"/>
</dbReference>
<evidence type="ECO:0000313" key="2">
    <source>
        <dbReference type="Proteomes" id="UP000466442"/>
    </source>
</evidence>
<keyword evidence="2" id="KW-1185">Reference proteome</keyword>
<organism evidence="1 2">
    <name type="scientific">Apolygus lucorum</name>
    <name type="common">Small green plant bug</name>
    <name type="synonym">Lygocoris lucorum</name>
    <dbReference type="NCBI Taxonomy" id="248454"/>
    <lineage>
        <taxon>Eukaryota</taxon>
        <taxon>Metazoa</taxon>
        <taxon>Ecdysozoa</taxon>
        <taxon>Arthropoda</taxon>
        <taxon>Hexapoda</taxon>
        <taxon>Insecta</taxon>
        <taxon>Pterygota</taxon>
        <taxon>Neoptera</taxon>
        <taxon>Paraneoptera</taxon>
        <taxon>Hemiptera</taxon>
        <taxon>Heteroptera</taxon>
        <taxon>Panheteroptera</taxon>
        <taxon>Cimicomorpha</taxon>
        <taxon>Miridae</taxon>
        <taxon>Mirini</taxon>
        <taxon>Apolygus</taxon>
    </lineage>
</organism>
<accession>A0A8S9XEA1</accession>
<reference evidence="1" key="1">
    <citation type="journal article" date="2021" name="Mol. Ecol. Resour.">
        <title>Apolygus lucorum genome provides insights into omnivorousness and mesophyll feeding.</title>
        <authorList>
            <person name="Liu Y."/>
            <person name="Liu H."/>
            <person name="Wang H."/>
            <person name="Huang T."/>
            <person name="Liu B."/>
            <person name="Yang B."/>
            <person name="Yin L."/>
            <person name="Li B."/>
            <person name="Zhang Y."/>
            <person name="Zhang S."/>
            <person name="Jiang F."/>
            <person name="Zhang X."/>
            <person name="Ren Y."/>
            <person name="Wang B."/>
            <person name="Wang S."/>
            <person name="Lu Y."/>
            <person name="Wu K."/>
            <person name="Fan W."/>
            <person name="Wang G."/>
        </authorList>
    </citation>
    <scope>NUCLEOTIDE SEQUENCE</scope>
    <source>
        <strain evidence="1">12Hb</strain>
    </source>
</reference>
<proteinExistence type="predicted"/>
<protein>
    <submittedName>
        <fullName evidence="1">Uncharacterized protein</fullName>
    </submittedName>
</protein>
<name>A0A8S9XEA1_APOLU</name>
<dbReference type="EMBL" id="WIXP02000008">
    <property type="protein sequence ID" value="KAF6207317.1"/>
    <property type="molecule type" value="Genomic_DNA"/>
</dbReference>
<comment type="caution">
    <text evidence="1">The sequence shown here is derived from an EMBL/GenBank/DDBJ whole genome shotgun (WGS) entry which is preliminary data.</text>
</comment>
<gene>
    <name evidence="1" type="ORF">GE061_018558</name>
</gene>
<sequence>FIRLTLGFEGTTVRDTVFEIASWLGGRTRVHPGEAEPLVHLLSRVLVYLNSSSDMTALVNTTPNFITAVSSLLLRNSSIINQLTISELQNVVRHWTTAWAKHSGGTFNHIADGGVVVNTYKVNPMQKYISVTVPRPGFR</sequence>
<dbReference type="OrthoDB" id="10444578at2759"/>